<dbReference type="InterPro" id="IPR005642">
    <property type="entry name" value="LysO"/>
</dbReference>
<evidence type="ECO:0000313" key="2">
    <source>
        <dbReference type="EMBL" id="EFM91357.1"/>
    </source>
</evidence>
<reference evidence="2 3" key="1">
    <citation type="journal article" date="2010" name="J. Bacteriol.">
        <title>Comparative genomic characterization of Actinobacillus pleuropneumoniae.</title>
        <authorList>
            <person name="Xu Z."/>
            <person name="Chen X."/>
            <person name="Li L."/>
            <person name="Li T."/>
            <person name="Wang S."/>
            <person name="Chen H."/>
            <person name="Zhou R."/>
        </authorList>
    </citation>
    <scope>NUCLEOTIDE SEQUENCE [LARGE SCALE GENOMIC DNA]</scope>
    <source>
        <strain evidence="2 3">Femo</strain>
    </source>
</reference>
<sequence length="82" mass="8880">MYGSIAFFNELSREIFCLFAIPFFMRYFPSTAVGLGGATALDATLPIIQKSGSIQVVPLAISFGFIINLVVPILLAFFIGLT</sequence>
<keyword evidence="1" id="KW-0812">Transmembrane</keyword>
<feature type="transmembrane region" description="Helical" evidence="1">
    <location>
        <begin position="56"/>
        <end position="79"/>
    </location>
</feature>
<name>A0A828PRN5_ACTPL</name>
<keyword evidence="1" id="KW-1133">Transmembrane helix</keyword>
<dbReference type="Proteomes" id="UP000005341">
    <property type="component" value="Unassembled WGS sequence"/>
</dbReference>
<gene>
    <name evidence="2" type="ORF">appser6_17290</name>
</gene>
<dbReference type="Pfam" id="PF03956">
    <property type="entry name" value="Lys_export"/>
    <property type="match status" value="1"/>
</dbReference>
<accession>A0A828PRN5</accession>
<dbReference type="PANTHER" id="PTHR35804:SF1">
    <property type="entry name" value="LYSINE EXPORTER LYSO"/>
    <property type="match status" value="1"/>
</dbReference>
<evidence type="ECO:0000313" key="3">
    <source>
        <dbReference type="Proteomes" id="UP000005341"/>
    </source>
</evidence>
<evidence type="ECO:0000256" key="1">
    <source>
        <dbReference type="SAM" id="Phobius"/>
    </source>
</evidence>
<dbReference type="AlphaFoldDB" id="A0A828PRN5"/>
<protein>
    <submittedName>
        <fullName evidence="2">Predicted membrane protein</fullName>
    </submittedName>
</protein>
<dbReference type="PANTHER" id="PTHR35804">
    <property type="entry name" value="LYSINE EXPORTER LYSO"/>
    <property type="match status" value="1"/>
</dbReference>
<proteinExistence type="predicted"/>
<dbReference type="GO" id="GO:0015661">
    <property type="term" value="F:L-lysine efflux transmembrane transporter activity"/>
    <property type="evidence" value="ECO:0007669"/>
    <property type="project" value="InterPro"/>
</dbReference>
<keyword evidence="1" id="KW-0472">Membrane</keyword>
<organism evidence="2 3">
    <name type="scientific">Actinobacillus pleuropneumoniae serovar 6 str. Femo</name>
    <dbReference type="NCBI Taxonomy" id="754256"/>
    <lineage>
        <taxon>Bacteria</taxon>
        <taxon>Pseudomonadati</taxon>
        <taxon>Pseudomonadota</taxon>
        <taxon>Gammaproteobacteria</taxon>
        <taxon>Pasteurellales</taxon>
        <taxon>Pasteurellaceae</taxon>
        <taxon>Actinobacillus</taxon>
    </lineage>
</organism>
<dbReference type="GO" id="GO:0005886">
    <property type="term" value="C:plasma membrane"/>
    <property type="evidence" value="ECO:0007669"/>
    <property type="project" value="TreeGrafter"/>
</dbReference>
<dbReference type="EMBL" id="ADOG01000033">
    <property type="protein sequence ID" value="EFM91357.1"/>
    <property type="molecule type" value="Genomic_DNA"/>
</dbReference>
<comment type="caution">
    <text evidence="2">The sequence shown here is derived from an EMBL/GenBank/DDBJ whole genome shotgun (WGS) entry which is preliminary data.</text>
</comment>